<proteinExistence type="predicted"/>
<dbReference type="RefSeq" id="WP_201662247.1">
    <property type="nucleotide sequence ID" value="NZ_CP068047.1"/>
</dbReference>
<dbReference type="SUPFAM" id="SSF51316">
    <property type="entry name" value="Mss4-like"/>
    <property type="match status" value="1"/>
</dbReference>
<sequence>MTEKTQLRCSCGQVRLEVRAAPLISAECYCNSCREGAARMATLPGAPDVTNGVGGTPYVLYRKDRVSIVAGQDKLRAFRLKPASSTRRVIATCCNTPVFTEFKGGHWLSLYADLWPDGTAPAMDVRTQTGDLPAQLQPDDSVPSGGWPTTKFYGRLLAAWIAMGFKVPEVKVDGPELAI</sequence>
<protein>
    <recommendedName>
        <fullName evidence="3">CENP-V/GFA domain-containing protein</fullName>
    </recommendedName>
</protein>
<dbReference type="Pfam" id="PF19648">
    <property type="entry name" value="DUF6151"/>
    <property type="match status" value="1"/>
</dbReference>
<keyword evidence="2" id="KW-1185">Reference proteome</keyword>
<dbReference type="Gene3D" id="3.90.1590.10">
    <property type="entry name" value="glutathione-dependent formaldehyde- activating enzyme (gfa)"/>
    <property type="match status" value="1"/>
</dbReference>
<evidence type="ECO:0000313" key="1">
    <source>
        <dbReference type="EMBL" id="QQR37640.1"/>
    </source>
</evidence>
<dbReference type="InterPro" id="IPR011057">
    <property type="entry name" value="Mss4-like_sf"/>
</dbReference>
<organism evidence="1 2">
    <name type="scientific">Devosia oryziradicis</name>
    <dbReference type="NCBI Taxonomy" id="2801335"/>
    <lineage>
        <taxon>Bacteria</taxon>
        <taxon>Pseudomonadati</taxon>
        <taxon>Pseudomonadota</taxon>
        <taxon>Alphaproteobacteria</taxon>
        <taxon>Hyphomicrobiales</taxon>
        <taxon>Devosiaceae</taxon>
        <taxon>Devosia</taxon>
    </lineage>
</organism>
<evidence type="ECO:0000313" key="2">
    <source>
        <dbReference type="Proteomes" id="UP000595460"/>
    </source>
</evidence>
<dbReference type="EMBL" id="CP068047">
    <property type="protein sequence ID" value="QQR37640.1"/>
    <property type="molecule type" value="Genomic_DNA"/>
</dbReference>
<dbReference type="Proteomes" id="UP000595460">
    <property type="component" value="Chromosome"/>
</dbReference>
<gene>
    <name evidence="1" type="ORF">JI749_08570</name>
</gene>
<reference evidence="1 2" key="1">
    <citation type="submission" date="2021-01" db="EMBL/GenBank/DDBJ databases">
        <title>Genome seq and assembly of Devosia sp. G19.</title>
        <authorList>
            <person name="Chhetri G."/>
        </authorList>
    </citation>
    <scope>NUCLEOTIDE SEQUENCE [LARGE SCALE GENOMIC DNA]</scope>
    <source>
        <strain evidence="1 2">G19</strain>
    </source>
</reference>
<accession>A0ABX7C086</accession>
<name>A0ABX7C086_9HYPH</name>
<evidence type="ECO:0008006" key="3">
    <source>
        <dbReference type="Google" id="ProtNLM"/>
    </source>
</evidence>
<dbReference type="InterPro" id="IPR046149">
    <property type="entry name" value="DUF6151"/>
</dbReference>